<evidence type="ECO:0000313" key="1">
    <source>
        <dbReference type="EMBL" id="KAB1228451.1"/>
    </source>
</evidence>
<proteinExistence type="predicted"/>
<organism evidence="1 2">
    <name type="scientific">Chryseobacterium viscerum</name>
    <dbReference type="NCBI Taxonomy" id="1037377"/>
    <lineage>
        <taxon>Bacteria</taxon>
        <taxon>Pseudomonadati</taxon>
        <taxon>Bacteroidota</taxon>
        <taxon>Flavobacteriia</taxon>
        <taxon>Flavobacteriales</taxon>
        <taxon>Weeksellaceae</taxon>
        <taxon>Chryseobacterium group</taxon>
        <taxon>Chryseobacterium</taxon>
    </lineage>
</organism>
<keyword evidence="2" id="KW-1185">Reference proteome</keyword>
<dbReference type="EMBL" id="VTPV01000022">
    <property type="protein sequence ID" value="KAB1228451.1"/>
    <property type="molecule type" value="Genomic_DNA"/>
</dbReference>
<protein>
    <submittedName>
        <fullName evidence="1">Uncharacterized protein</fullName>
    </submittedName>
</protein>
<dbReference type="Proteomes" id="UP000326384">
    <property type="component" value="Unassembled WGS sequence"/>
</dbReference>
<evidence type="ECO:0000313" key="2">
    <source>
        <dbReference type="Proteomes" id="UP000326384"/>
    </source>
</evidence>
<name>A0A5N4BJ30_9FLAO</name>
<dbReference type="RefSeq" id="WP_152291405.1">
    <property type="nucleotide sequence ID" value="NZ_VTPV01000022.1"/>
</dbReference>
<reference evidence="1 2" key="1">
    <citation type="journal article" date="2019" name="Stand. Genomic Sci.">
        <title>Draft Whole-Genome Sequence of a Novel Chryseobacterium viscerum Strain Isolated from Fresh Water at Dripping Springs, New Mexico.</title>
        <authorList>
            <person name="Kyndt J.A."/>
            <person name="Moore T.C."/>
        </authorList>
    </citation>
    <scope>NUCLEOTIDE SEQUENCE [LARGE SCALE GENOMIC DNA]</scope>
    <source>
        <strain evidence="1 2">DPS</strain>
    </source>
</reference>
<gene>
    <name evidence="1" type="ORF">F8D52_22510</name>
</gene>
<sequence>MAKQPSDEKIIEVKEFTEVPAPTAPLPELRRGEVLVAEIDENGKEINYFVSNQNTFDSFYSKNEKFKLKKK</sequence>
<accession>A0A5N4BJ30</accession>
<comment type="caution">
    <text evidence="1">The sequence shown here is derived from an EMBL/GenBank/DDBJ whole genome shotgun (WGS) entry which is preliminary data.</text>
</comment>